<dbReference type="EMBL" id="JAHLQO010000001">
    <property type="protein sequence ID" value="MBU5668229.1"/>
    <property type="molecule type" value="Genomic_DNA"/>
</dbReference>
<keyword evidence="1 2" id="KW-0456">Lyase</keyword>
<reference evidence="3 4" key="1">
    <citation type="submission" date="2021-06" db="EMBL/GenBank/DDBJ databases">
        <authorList>
            <person name="Sun Q."/>
            <person name="Li D."/>
        </authorList>
    </citation>
    <scope>NUCLEOTIDE SEQUENCE [LARGE SCALE GENOMIC DNA]</scope>
    <source>
        <strain evidence="3 4">MSJ-1</strain>
    </source>
</reference>
<dbReference type="PIRSF" id="PIRSF001365">
    <property type="entry name" value="DHDPS"/>
    <property type="match status" value="1"/>
</dbReference>
<sequence length="298" mass="33998">MRSNIITPTVTFLNEDKTINIEDNKKLINYLIDNGVDGLAPLGSSGEFPFISFEEKKKLIDLYVKENNKRIKLIAGTSSMDFEETIELSNFAYDLGVDGVLVIPPYYFAMSQEEGFHYYDELAKNTKANIYIYNFEARSGFNISADNVVKLIKKHKNIKGLKDSTSDAEHTKEVIYKSHMINKDFEVYSGFDNHFLINAISGGSGCISAISNIIPSYWAKLVSAVNNKKFDDVTKKMREIDSLMKLYSVDSNFSLLFKKIINEKEFKCSTYTFFPFENIDEDKYKHGMSILNNLGLLK</sequence>
<evidence type="ECO:0000256" key="1">
    <source>
        <dbReference type="ARBA" id="ARBA00023239"/>
    </source>
</evidence>
<dbReference type="InterPro" id="IPR002220">
    <property type="entry name" value="DapA-like"/>
</dbReference>
<dbReference type="PANTHER" id="PTHR42849:SF1">
    <property type="entry name" value="N-ACETYLNEURAMINATE LYASE"/>
    <property type="match status" value="1"/>
</dbReference>
<comment type="similarity">
    <text evidence="2">Belongs to the DapA family.</text>
</comment>
<dbReference type="Proteomes" id="UP000783742">
    <property type="component" value="Unassembled WGS sequence"/>
</dbReference>
<comment type="caution">
    <text evidence="3">The sequence shown here is derived from an EMBL/GenBank/DDBJ whole genome shotgun (WGS) entry which is preliminary data.</text>
</comment>
<dbReference type="RefSeq" id="WP_216547879.1">
    <property type="nucleotide sequence ID" value="NZ_JAHLQO010000001.1"/>
</dbReference>
<proteinExistence type="inferred from homology"/>
<dbReference type="Pfam" id="PF00701">
    <property type="entry name" value="DHDPS"/>
    <property type="match status" value="1"/>
</dbReference>
<organism evidence="3 4">
    <name type="scientific">Peptoniphilus ovalis</name>
    <dbReference type="NCBI Taxonomy" id="2841503"/>
    <lineage>
        <taxon>Bacteria</taxon>
        <taxon>Bacillati</taxon>
        <taxon>Bacillota</taxon>
        <taxon>Tissierellia</taxon>
        <taxon>Tissierellales</taxon>
        <taxon>Peptoniphilaceae</taxon>
        <taxon>Peptoniphilus</taxon>
    </lineage>
</organism>
<protein>
    <submittedName>
        <fullName evidence="3">Dihydrodipicolinate synthase family protein</fullName>
    </submittedName>
</protein>
<dbReference type="SMART" id="SM01130">
    <property type="entry name" value="DHDPS"/>
    <property type="match status" value="1"/>
</dbReference>
<dbReference type="CDD" id="cd00408">
    <property type="entry name" value="DHDPS-like"/>
    <property type="match status" value="1"/>
</dbReference>
<dbReference type="PANTHER" id="PTHR42849">
    <property type="entry name" value="N-ACETYLNEURAMINATE LYASE"/>
    <property type="match status" value="1"/>
</dbReference>
<keyword evidence="4" id="KW-1185">Reference proteome</keyword>
<evidence type="ECO:0000256" key="2">
    <source>
        <dbReference type="PIRNR" id="PIRNR001365"/>
    </source>
</evidence>
<evidence type="ECO:0000313" key="4">
    <source>
        <dbReference type="Proteomes" id="UP000783742"/>
    </source>
</evidence>
<accession>A0ABS6FDH2</accession>
<gene>
    <name evidence="3" type="ORF">KQI68_00090</name>
</gene>
<name>A0ABS6FDH2_9FIRM</name>
<evidence type="ECO:0000313" key="3">
    <source>
        <dbReference type="EMBL" id="MBU5668229.1"/>
    </source>
</evidence>